<proteinExistence type="predicted"/>
<sequence length="66" mass="7425">MNIDCEYCSGKPLVNRKPLMSNGKGDYTVFINSCNHLEDSEIGNWNAKFSLFGIKINYCPVCGRAF</sequence>
<evidence type="ECO:0000313" key="2">
    <source>
        <dbReference type="Proteomes" id="UP001266807"/>
    </source>
</evidence>
<keyword evidence="2" id="KW-1185">Reference proteome</keyword>
<reference evidence="1 2" key="1">
    <citation type="submission" date="2023-07" db="EMBL/GenBank/DDBJ databases">
        <title>Sorghum-associated microbial communities from plants grown in Nebraska, USA.</title>
        <authorList>
            <person name="Schachtman D."/>
        </authorList>
    </citation>
    <scope>NUCLEOTIDE SEQUENCE [LARGE SCALE GENOMIC DNA]</scope>
    <source>
        <strain evidence="1 2">BE143</strain>
    </source>
</reference>
<protein>
    <submittedName>
        <fullName evidence="1">Uncharacterized protein</fullName>
    </submittedName>
</protein>
<organism evidence="1 2">
    <name type="scientific">Paenibacillus peoriae</name>
    <dbReference type="NCBI Taxonomy" id="59893"/>
    <lineage>
        <taxon>Bacteria</taxon>
        <taxon>Bacillati</taxon>
        <taxon>Bacillota</taxon>
        <taxon>Bacilli</taxon>
        <taxon>Bacillales</taxon>
        <taxon>Paenibacillaceae</taxon>
        <taxon>Paenibacillus</taxon>
    </lineage>
</organism>
<name>A0ABU1QIN9_9BACL</name>
<dbReference type="EMBL" id="JAVDUG010000004">
    <property type="protein sequence ID" value="MDR6779470.1"/>
    <property type="molecule type" value="Genomic_DNA"/>
</dbReference>
<accession>A0ABU1QIN9</accession>
<gene>
    <name evidence="1" type="ORF">J2W98_003750</name>
</gene>
<dbReference type="Proteomes" id="UP001266807">
    <property type="component" value="Unassembled WGS sequence"/>
</dbReference>
<comment type="caution">
    <text evidence="1">The sequence shown here is derived from an EMBL/GenBank/DDBJ whole genome shotgun (WGS) entry which is preliminary data.</text>
</comment>
<evidence type="ECO:0000313" key="1">
    <source>
        <dbReference type="EMBL" id="MDR6779470.1"/>
    </source>
</evidence>